<gene>
    <name evidence="2" type="ORF">BU16DRAFT_543546</name>
</gene>
<evidence type="ECO:0000313" key="3">
    <source>
        <dbReference type="Proteomes" id="UP000799750"/>
    </source>
</evidence>
<feature type="compositionally biased region" description="Low complexity" evidence="1">
    <location>
        <begin position="370"/>
        <end position="389"/>
    </location>
</feature>
<protein>
    <recommendedName>
        <fullName evidence="4">PH domain-containing protein</fullName>
    </recommendedName>
</protein>
<dbReference type="Proteomes" id="UP000799750">
    <property type="component" value="Unassembled WGS sequence"/>
</dbReference>
<dbReference type="AlphaFoldDB" id="A0A6A6QFD3"/>
<dbReference type="SUPFAM" id="SSF48065">
    <property type="entry name" value="DBL homology domain (DH-domain)"/>
    <property type="match status" value="1"/>
</dbReference>
<evidence type="ECO:0008006" key="4">
    <source>
        <dbReference type="Google" id="ProtNLM"/>
    </source>
</evidence>
<dbReference type="PANTHER" id="PTHR46572">
    <property type="entry name" value="RHO1 GDP-GTP EXCHANGE PROTEIN 1-RELATED"/>
    <property type="match status" value="1"/>
</dbReference>
<dbReference type="InterPro" id="IPR035899">
    <property type="entry name" value="DBL_dom_sf"/>
</dbReference>
<keyword evidence="3" id="KW-1185">Reference proteome</keyword>
<dbReference type="InterPro" id="IPR011993">
    <property type="entry name" value="PH-like_dom_sf"/>
</dbReference>
<proteinExistence type="predicted"/>
<feature type="region of interest" description="Disordered" evidence="1">
    <location>
        <begin position="298"/>
        <end position="430"/>
    </location>
</feature>
<dbReference type="EMBL" id="MU004197">
    <property type="protein sequence ID" value="KAF2490197.1"/>
    <property type="molecule type" value="Genomic_DNA"/>
</dbReference>
<dbReference type="Gene3D" id="1.20.900.10">
    <property type="entry name" value="Dbl homology (DH) domain"/>
    <property type="match status" value="1"/>
</dbReference>
<dbReference type="SUPFAM" id="SSF50729">
    <property type="entry name" value="PH domain-like"/>
    <property type="match status" value="1"/>
</dbReference>
<feature type="compositionally biased region" description="Polar residues" evidence="1">
    <location>
        <begin position="352"/>
        <end position="369"/>
    </location>
</feature>
<feature type="compositionally biased region" description="Low complexity" evidence="1">
    <location>
        <begin position="399"/>
        <end position="415"/>
    </location>
</feature>
<dbReference type="PANTHER" id="PTHR46572:SF1">
    <property type="entry name" value="RHO1 GUANINE NUCLEOTIDE EXCHANGE FACTOR TUS1"/>
    <property type="match status" value="1"/>
</dbReference>
<accession>A0A6A6QFD3</accession>
<evidence type="ECO:0000256" key="1">
    <source>
        <dbReference type="SAM" id="MobiDB-lite"/>
    </source>
</evidence>
<reference evidence="2" key="1">
    <citation type="journal article" date="2020" name="Stud. Mycol.">
        <title>101 Dothideomycetes genomes: a test case for predicting lifestyles and emergence of pathogens.</title>
        <authorList>
            <person name="Haridas S."/>
            <person name="Albert R."/>
            <person name="Binder M."/>
            <person name="Bloem J."/>
            <person name="Labutti K."/>
            <person name="Salamov A."/>
            <person name="Andreopoulos B."/>
            <person name="Baker S."/>
            <person name="Barry K."/>
            <person name="Bills G."/>
            <person name="Bluhm B."/>
            <person name="Cannon C."/>
            <person name="Castanera R."/>
            <person name="Culley D."/>
            <person name="Daum C."/>
            <person name="Ezra D."/>
            <person name="Gonzalez J."/>
            <person name="Henrissat B."/>
            <person name="Kuo A."/>
            <person name="Liang C."/>
            <person name="Lipzen A."/>
            <person name="Lutzoni F."/>
            <person name="Magnuson J."/>
            <person name="Mondo S."/>
            <person name="Nolan M."/>
            <person name="Ohm R."/>
            <person name="Pangilinan J."/>
            <person name="Park H.-J."/>
            <person name="Ramirez L."/>
            <person name="Alfaro M."/>
            <person name="Sun H."/>
            <person name="Tritt A."/>
            <person name="Yoshinaga Y."/>
            <person name="Zwiers L.-H."/>
            <person name="Turgeon B."/>
            <person name="Goodwin S."/>
            <person name="Spatafora J."/>
            <person name="Crous P."/>
            <person name="Grigoriev I."/>
        </authorList>
    </citation>
    <scope>NUCLEOTIDE SEQUENCE</scope>
    <source>
        <strain evidence="2">CBS 269.34</strain>
    </source>
</reference>
<dbReference type="OrthoDB" id="5365701at2759"/>
<organism evidence="2 3">
    <name type="scientific">Lophium mytilinum</name>
    <dbReference type="NCBI Taxonomy" id="390894"/>
    <lineage>
        <taxon>Eukaryota</taxon>
        <taxon>Fungi</taxon>
        <taxon>Dikarya</taxon>
        <taxon>Ascomycota</taxon>
        <taxon>Pezizomycotina</taxon>
        <taxon>Dothideomycetes</taxon>
        <taxon>Pleosporomycetidae</taxon>
        <taxon>Mytilinidiales</taxon>
        <taxon>Mytilinidiaceae</taxon>
        <taxon>Lophium</taxon>
    </lineage>
</organism>
<feature type="compositionally biased region" description="Polar residues" evidence="1">
    <location>
        <begin position="302"/>
        <end position="311"/>
    </location>
</feature>
<dbReference type="InterPro" id="IPR052233">
    <property type="entry name" value="Rho-type_GEFs"/>
</dbReference>
<evidence type="ECO:0000313" key="2">
    <source>
        <dbReference type="EMBL" id="KAF2490197.1"/>
    </source>
</evidence>
<sequence length="813" mass="90712">MDPLSVAANVINVLSETIRCAKGLYDLRERYLGASVTITSIYSESMVISAALSQVQSLLLRDALGQKPELETAFDTALTGCMIVYSCLDEEVQRLAGSGLPGGELGWKQRSRIVWEEDRMKELLMQIRGQQTAMTLLIQGLQMESLGDIKRLLRENSGTLEQIATRSKSLRSTHPRIKVPASIFDVKSGVDAQSIASQAEFDFDDQVVNSKAYRRAMAAADARNEQPKPPVEVIEGDLINFDDHEDEPQSQPLSDTLDELQNLDLSGPASSLHAPAFEDIERDPFLDDIERSYLPFMPPIVSTKTGSTIDPSRNVRKREDSVRSTTSTQTTVDAHVEEEEKPPLPPRRPGATPQSPTLRSSVVTNSTGASSSLSSNFEDSSSAVSSSSSRTAMESTTTVDSRPPRSVDSSPRTTSGSWAPRRKPLSEKSQSNLDLFKTLSSETDDIKVVSAQEIDRHTFWAGIVESESNLITRLSSFDQIFVIPVLSKWPVLAKHLEAFQMIKELVALHQDYLRLPINSQISQSPFATGDSKIITAWVSKSQVAYRTYHQRLPHAQHAVRLTLSTDPKFRAFVNTLGLRPAWLGKTWEDFTNIPTLQLQLHIDTLNSIMNSYGVLPSGQAYQGEIESLRHSLRSLQNLQQSCRAIQEKSTRREQLQNLYRRIQTINVDFLNQLNISDPARTIIHQGPLALRIRGKGQWIPVHAVLLDNNLFWGKVRSRKEGEGNASGATEGKFWLLEEPLTTTELCATLPDIDNQFMKATIIDEVPRGSVIYQFFVNTNTHMHTLGTFSVRDRKAWVEKIDEAKALDRSKQSS</sequence>
<name>A0A6A6QFD3_9PEZI</name>
<dbReference type="Gene3D" id="2.30.29.30">
    <property type="entry name" value="Pleckstrin-homology domain (PH domain)/Phosphotyrosine-binding domain (PTB)"/>
    <property type="match status" value="1"/>
</dbReference>